<keyword evidence="2" id="KW-0812">Transmembrane</keyword>
<evidence type="ECO:0000313" key="4">
    <source>
        <dbReference type="Proteomes" id="UP000053512"/>
    </source>
</evidence>
<keyword evidence="2" id="KW-0472">Membrane</keyword>
<evidence type="ECO:0000256" key="1">
    <source>
        <dbReference type="SAM" id="MobiDB-lite"/>
    </source>
</evidence>
<accession>A0A0W8IL84</accession>
<dbReference type="EMBL" id="LQBK01000007">
    <property type="protein sequence ID" value="KUG61010.1"/>
    <property type="molecule type" value="Genomic_DNA"/>
</dbReference>
<keyword evidence="2" id="KW-1133">Transmembrane helix</keyword>
<dbReference type="Proteomes" id="UP000053512">
    <property type="component" value="Unassembled WGS sequence"/>
</dbReference>
<reference evidence="4" key="1">
    <citation type="submission" date="2015-12" db="EMBL/GenBank/DDBJ databases">
        <authorList>
            <person name="Nair G.R."/>
            <person name="Kaur G."/>
            <person name="Mayilraj S."/>
        </authorList>
    </citation>
    <scope>NUCLEOTIDE SEQUENCE [LARGE SCALE GENOMIC DNA]</scope>
    <source>
        <strain evidence="4">CD08_4</strain>
    </source>
</reference>
<name>A0A0W8IL84_KOCRO</name>
<feature type="region of interest" description="Disordered" evidence="1">
    <location>
        <begin position="1"/>
        <end position="24"/>
    </location>
</feature>
<evidence type="ECO:0000256" key="2">
    <source>
        <dbReference type="SAM" id="Phobius"/>
    </source>
</evidence>
<comment type="caution">
    <text evidence="3">The sequence shown here is derived from an EMBL/GenBank/DDBJ whole genome shotgun (WGS) entry which is preliminary data.</text>
</comment>
<dbReference type="RefSeq" id="WP_058873581.1">
    <property type="nucleotide sequence ID" value="NZ_LQBK01000007.1"/>
</dbReference>
<feature type="transmembrane region" description="Helical" evidence="2">
    <location>
        <begin position="25"/>
        <end position="49"/>
    </location>
</feature>
<protein>
    <submittedName>
        <fullName evidence="3">Uncharacterized protein</fullName>
    </submittedName>
</protein>
<feature type="compositionally biased region" description="Basic and acidic residues" evidence="1">
    <location>
        <begin position="1"/>
        <end position="11"/>
    </location>
</feature>
<feature type="transmembrane region" description="Helical" evidence="2">
    <location>
        <begin position="80"/>
        <end position="100"/>
    </location>
</feature>
<gene>
    <name evidence="3" type="ORF">AVL61_15290</name>
</gene>
<sequence>MGVGADRDRRAGAARRRSDRGRDTGGGWALATRAVGIYFAGSAALNAVYTVRRSHRLMSWFHDSAWLPPYRSVLGAMEPVAPVVVTATVVFEAVVGYQLLRLRRISGALRWAQAWVLGLVPALPWPYWVPNAISAVAFEAVRRGARASVS</sequence>
<evidence type="ECO:0000313" key="3">
    <source>
        <dbReference type="EMBL" id="KUG61010.1"/>
    </source>
</evidence>
<dbReference type="AlphaFoldDB" id="A0A0W8IL84"/>
<organism evidence="3 4">
    <name type="scientific">Kocuria rosea subsp. polaris</name>
    <dbReference type="NCBI Taxonomy" id="136273"/>
    <lineage>
        <taxon>Bacteria</taxon>
        <taxon>Bacillati</taxon>
        <taxon>Actinomycetota</taxon>
        <taxon>Actinomycetes</taxon>
        <taxon>Micrococcales</taxon>
        <taxon>Micrococcaceae</taxon>
        <taxon>Kocuria</taxon>
    </lineage>
</organism>
<proteinExistence type="predicted"/>